<feature type="compositionally biased region" description="Basic residues" evidence="2">
    <location>
        <begin position="528"/>
        <end position="538"/>
    </location>
</feature>
<feature type="region of interest" description="Disordered" evidence="2">
    <location>
        <begin position="514"/>
        <end position="538"/>
    </location>
</feature>
<protein>
    <recommendedName>
        <fullName evidence="3">Serine-threonine/tyrosine-protein kinase catalytic domain-containing protein</fullName>
    </recommendedName>
</protein>
<keyword evidence="1" id="KW-0067">ATP-binding</keyword>
<dbReference type="FunFam" id="3.30.200.20:FF:000389">
    <property type="entry name" value="Receptor-like cytosolic serine/threonine-protein kinase RBK1"/>
    <property type="match status" value="1"/>
</dbReference>
<feature type="compositionally biased region" description="Basic and acidic residues" evidence="2">
    <location>
        <begin position="79"/>
        <end position="94"/>
    </location>
</feature>
<dbReference type="InterPro" id="IPR017441">
    <property type="entry name" value="Protein_kinase_ATP_BS"/>
</dbReference>
<sequence length="538" mass="61315">MYNSKYSSYVTEEDSHDMNHSTKHKRANALLMNSASAHDLRCLQVEKEKQDPKSPRGALEACLTRCSISSSSSSSEDPPPNREAVENADAEARCKNHRASSNWGKFFKLWKHRSMKRLSSFPPLGGAPTISKPRKNADPHIDGMNLHDIYSFQSSLHSFSIADLQIATDNFNPENIIGRGGYAEVYQGILPEGKLIAVKRLTKGTPDEQTAEFLSELGIIAHVDHPNTAKFIGCCIDGGMHLVFRLSPLGSLGSLLHGYTGRYFAPEYFMHGIVDEKTDVFAFGVLLLELITGHPALDESQQSLVLWAKPLLEKREIKQLVVELLLGQESVAMTPREAKRKMMQRTYSEELLDSVEYNSTKNNTTDCMDIKRSYHKTIVKSLPKRRIKRGPNQIKTEISKVFYKFDVTYDHLDHLFQYQLKYSKNLGLYCTLPTASLTSKTLWEESEFRCSRKLQSNLSHVPVKVLALLEKQIIFPEDSDKSFWIAHDETLVVLFENLKVHFRVCRNNRLRADDTRPEQRTVPEAQTRKKHSEKKQEK</sequence>
<organism evidence="4 5">
    <name type="scientific">Thlaspi arvense</name>
    <name type="common">Field penny-cress</name>
    <dbReference type="NCBI Taxonomy" id="13288"/>
    <lineage>
        <taxon>Eukaryota</taxon>
        <taxon>Viridiplantae</taxon>
        <taxon>Streptophyta</taxon>
        <taxon>Embryophyta</taxon>
        <taxon>Tracheophyta</taxon>
        <taxon>Spermatophyta</taxon>
        <taxon>Magnoliopsida</taxon>
        <taxon>eudicotyledons</taxon>
        <taxon>Gunneridae</taxon>
        <taxon>Pentapetalae</taxon>
        <taxon>rosids</taxon>
        <taxon>malvids</taxon>
        <taxon>Brassicales</taxon>
        <taxon>Brassicaceae</taxon>
        <taxon>Thlaspideae</taxon>
        <taxon>Thlaspi</taxon>
    </lineage>
</organism>
<proteinExistence type="predicted"/>
<feature type="region of interest" description="Disordered" evidence="2">
    <location>
        <begin position="1"/>
        <end position="23"/>
    </location>
</feature>
<evidence type="ECO:0000259" key="3">
    <source>
        <dbReference type="Pfam" id="PF07714"/>
    </source>
</evidence>
<evidence type="ECO:0000256" key="1">
    <source>
        <dbReference type="PROSITE-ProRule" id="PRU10141"/>
    </source>
</evidence>
<dbReference type="GO" id="GO:0005524">
    <property type="term" value="F:ATP binding"/>
    <property type="evidence" value="ECO:0007669"/>
    <property type="project" value="UniProtKB-UniRule"/>
</dbReference>
<dbReference type="PROSITE" id="PS00107">
    <property type="entry name" value="PROTEIN_KINASE_ATP"/>
    <property type="match status" value="1"/>
</dbReference>
<dbReference type="Pfam" id="PF07714">
    <property type="entry name" value="PK_Tyr_Ser-Thr"/>
    <property type="match status" value="2"/>
</dbReference>
<keyword evidence="1" id="KW-0547">Nucleotide-binding</keyword>
<feature type="non-terminal residue" evidence="4">
    <location>
        <position position="538"/>
    </location>
</feature>
<feature type="compositionally biased region" description="Polar residues" evidence="2">
    <location>
        <begin position="1"/>
        <end position="10"/>
    </location>
</feature>
<dbReference type="GO" id="GO:0004672">
    <property type="term" value="F:protein kinase activity"/>
    <property type="evidence" value="ECO:0007669"/>
    <property type="project" value="InterPro"/>
</dbReference>
<dbReference type="EMBL" id="OU466859">
    <property type="protein sequence ID" value="CAH2055055.1"/>
    <property type="molecule type" value="Genomic_DNA"/>
</dbReference>
<evidence type="ECO:0000313" key="5">
    <source>
        <dbReference type="Proteomes" id="UP000836841"/>
    </source>
</evidence>
<dbReference type="Gene3D" id="1.10.510.10">
    <property type="entry name" value="Transferase(Phosphotransferase) domain 1"/>
    <property type="match status" value="1"/>
</dbReference>
<name>A0AAU9S157_THLAR</name>
<gene>
    <name evidence="4" type="ORF">TAV2_LOCUS11441</name>
</gene>
<dbReference type="PANTHER" id="PTHR47987:SF14">
    <property type="entry name" value="RECEPTOR-LIKE CYTOSOLIC SERINE_THREONINE-PROTEIN KINASE RBK2"/>
    <property type="match status" value="1"/>
</dbReference>
<keyword evidence="5" id="KW-1185">Reference proteome</keyword>
<evidence type="ECO:0000313" key="4">
    <source>
        <dbReference type="EMBL" id="CAH2055055.1"/>
    </source>
</evidence>
<feature type="region of interest" description="Disordered" evidence="2">
    <location>
        <begin position="69"/>
        <end position="96"/>
    </location>
</feature>
<dbReference type="InterPro" id="IPR046958">
    <property type="entry name" value="RBK1/2/STUNTED"/>
</dbReference>
<dbReference type="SUPFAM" id="SSF56112">
    <property type="entry name" value="Protein kinase-like (PK-like)"/>
    <property type="match status" value="1"/>
</dbReference>
<dbReference type="InterPro" id="IPR001245">
    <property type="entry name" value="Ser-Thr/Tyr_kinase_cat_dom"/>
</dbReference>
<dbReference type="Gene3D" id="3.30.200.20">
    <property type="entry name" value="Phosphorylase Kinase, domain 1"/>
    <property type="match status" value="1"/>
</dbReference>
<dbReference type="AlphaFoldDB" id="A0AAU9S157"/>
<feature type="binding site" evidence="1">
    <location>
        <position position="199"/>
    </location>
    <ligand>
        <name>ATP</name>
        <dbReference type="ChEBI" id="CHEBI:30616"/>
    </ligand>
</feature>
<evidence type="ECO:0000256" key="2">
    <source>
        <dbReference type="SAM" id="MobiDB-lite"/>
    </source>
</evidence>
<dbReference type="Proteomes" id="UP000836841">
    <property type="component" value="Chromosome 3"/>
</dbReference>
<reference evidence="4 5" key="1">
    <citation type="submission" date="2022-03" db="EMBL/GenBank/DDBJ databases">
        <authorList>
            <person name="Nunn A."/>
            <person name="Chopra R."/>
            <person name="Nunn A."/>
            <person name="Contreras Garrido A."/>
        </authorList>
    </citation>
    <scope>NUCLEOTIDE SEQUENCE [LARGE SCALE GENOMIC DNA]</scope>
</reference>
<dbReference type="InterPro" id="IPR011009">
    <property type="entry name" value="Kinase-like_dom_sf"/>
</dbReference>
<feature type="domain" description="Serine-threonine/tyrosine-protein kinase catalytic" evidence="3">
    <location>
        <begin position="262"/>
        <end position="301"/>
    </location>
</feature>
<dbReference type="PANTHER" id="PTHR47987">
    <property type="entry name" value="OS08G0249100 PROTEIN"/>
    <property type="match status" value="1"/>
</dbReference>
<accession>A0AAU9S157</accession>
<feature type="domain" description="Serine-threonine/tyrosine-protein kinase catalytic" evidence="3">
    <location>
        <begin position="175"/>
        <end position="257"/>
    </location>
</feature>